<feature type="transmembrane region" description="Helical" evidence="5">
    <location>
        <begin position="444"/>
        <end position="469"/>
    </location>
</feature>
<dbReference type="Gene3D" id="3.80.10.10">
    <property type="entry name" value="Ribonuclease Inhibitor"/>
    <property type="match status" value="3"/>
</dbReference>
<dbReference type="InterPro" id="IPR002913">
    <property type="entry name" value="START_lipid-bd_dom"/>
</dbReference>
<evidence type="ECO:0000256" key="4">
    <source>
        <dbReference type="SAM" id="MobiDB-lite"/>
    </source>
</evidence>
<dbReference type="InterPro" id="IPR032675">
    <property type="entry name" value="LRR_dom_sf"/>
</dbReference>
<feature type="domain" description="C-type lectin" evidence="6">
    <location>
        <begin position="1510"/>
        <end position="1629"/>
    </location>
</feature>
<name>A0ABQ6NCT2_9STRA</name>
<dbReference type="Gene3D" id="3.30.530.20">
    <property type="match status" value="1"/>
</dbReference>
<dbReference type="CDD" id="cd00037">
    <property type="entry name" value="CLECT"/>
    <property type="match status" value="1"/>
</dbReference>
<feature type="region of interest" description="Disordered" evidence="4">
    <location>
        <begin position="703"/>
        <end position="722"/>
    </location>
</feature>
<organism evidence="7 8">
    <name type="scientific">Tetraparma gracilis</name>
    <dbReference type="NCBI Taxonomy" id="2962635"/>
    <lineage>
        <taxon>Eukaryota</taxon>
        <taxon>Sar</taxon>
        <taxon>Stramenopiles</taxon>
        <taxon>Ochrophyta</taxon>
        <taxon>Bolidophyceae</taxon>
        <taxon>Parmales</taxon>
        <taxon>Triparmaceae</taxon>
        <taxon>Tetraparma</taxon>
    </lineage>
</organism>
<keyword evidence="8" id="KW-1185">Reference proteome</keyword>
<protein>
    <recommendedName>
        <fullName evidence="6">C-type lectin domain-containing protein</fullName>
    </recommendedName>
</protein>
<keyword evidence="5" id="KW-0472">Membrane</keyword>
<accession>A0ABQ6NCT2</accession>
<gene>
    <name evidence="7" type="ORF">TeGR_g7513</name>
</gene>
<dbReference type="Proteomes" id="UP001165060">
    <property type="component" value="Unassembled WGS sequence"/>
</dbReference>
<dbReference type="SUPFAM" id="SSF52058">
    <property type="entry name" value="L domain-like"/>
    <property type="match status" value="2"/>
</dbReference>
<keyword evidence="2" id="KW-0732">Signal</keyword>
<dbReference type="InterPro" id="IPR016187">
    <property type="entry name" value="CTDL_fold"/>
</dbReference>
<feature type="transmembrane region" description="Helical" evidence="5">
    <location>
        <begin position="626"/>
        <end position="649"/>
    </location>
</feature>
<dbReference type="InterPro" id="IPR001611">
    <property type="entry name" value="Leu-rich_rpt"/>
</dbReference>
<evidence type="ECO:0000256" key="2">
    <source>
        <dbReference type="ARBA" id="ARBA00022729"/>
    </source>
</evidence>
<feature type="transmembrane region" description="Helical" evidence="5">
    <location>
        <begin position="481"/>
        <end position="501"/>
    </location>
</feature>
<dbReference type="Pfam" id="PF00059">
    <property type="entry name" value="Lectin_C"/>
    <property type="match status" value="1"/>
</dbReference>
<feature type="compositionally biased region" description="Basic and acidic residues" evidence="4">
    <location>
        <begin position="703"/>
        <end position="712"/>
    </location>
</feature>
<feature type="transmembrane region" description="Helical" evidence="5">
    <location>
        <begin position="587"/>
        <end position="606"/>
    </location>
</feature>
<evidence type="ECO:0000256" key="1">
    <source>
        <dbReference type="ARBA" id="ARBA00022614"/>
    </source>
</evidence>
<dbReference type="InterPro" id="IPR003591">
    <property type="entry name" value="Leu-rich_rpt_typical-subtyp"/>
</dbReference>
<dbReference type="PANTHER" id="PTHR24373">
    <property type="entry name" value="SLIT RELATED LEUCINE-RICH REPEAT NEURONAL PROTEIN"/>
    <property type="match status" value="1"/>
</dbReference>
<dbReference type="Gene3D" id="3.10.100.10">
    <property type="entry name" value="Mannose-Binding Protein A, subunit A"/>
    <property type="match status" value="1"/>
</dbReference>
<keyword evidence="5" id="KW-0812">Transmembrane</keyword>
<evidence type="ECO:0000259" key="6">
    <source>
        <dbReference type="PROSITE" id="PS50041"/>
    </source>
</evidence>
<dbReference type="SUPFAM" id="SSF55961">
    <property type="entry name" value="Bet v1-like"/>
    <property type="match status" value="1"/>
</dbReference>
<dbReference type="InterPro" id="IPR016186">
    <property type="entry name" value="C-type_lectin-like/link_sf"/>
</dbReference>
<dbReference type="InterPro" id="IPR050328">
    <property type="entry name" value="Dev_Immune_Receptor"/>
</dbReference>
<comment type="caution">
    <text evidence="7">The sequence shown here is derived from an EMBL/GenBank/DDBJ whole genome shotgun (WGS) entry which is preliminary data.</text>
</comment>
<feature type="transmembrane region" description="Helical" evidence="5">
    <location>
        <begin position="384"/>
        <end position="403"/>
    </location>
</feature>
<evidence type="ECO:0000313" key="8">
    <source>
        <dbReference type="Proteomes" id="UP001165060"/>
    </source>
</evidence>
<dbReference type="Pfam" id="PF00560">
    <property type="entry name" value="LRR_1"/>
    <property type="match status" value="1"/>
</dbReference>
<proteinExistence type="predicted"/>
<dbReference type="InterPro" id="IPR023393">
    <property type="entry name" value="START-like_dom_sf"/>
</dbReference>
<dbReference type="Pfam" id="PF01852">
    <property type="entry name" value="START"/>
    <property type="match status" value="1"/>
</dbReference>
<feature type="transmembrane region" description="Helical" evidence="5">
    <location>
        <begin position="960"/>
        <end position="978"/>
    </location>
</feature>
<dbReference type="EMBL" id="BRYB01006666">
    <property type="protein sequence ID" value="GMI54609.1"/>
    <property type="molecule type" value="Genomic_DNA"/>
</dbReference>
<dbReference type="InterPro" id="IPR001304">
    <property type="entry name" value="C-type_lectin-like"/>
</dbReference>
<evidence type="ECO:0000256" key="5">
    <source>
        <dbReference type="SAM" id="Phobius"/>
    </source>
</evidence>
<keyword evidence="3" id="KW-0677">Repeat</keyword>
<dbReference type="PROSITE" id="PS51450">
    <property type="entry name" value="LRR"/>
    <property type="match status" value="1"/>
</dbReference>
<dbReference type="SMART" id="SM00369">
    <property type="entry name" value="LRR_TYP"/>
    <property type="match status" value="4"/>
</dbReference>
<keyword evidence="1" id="KW-0433">Leucine-rich repeat</keyword>
<dbReference type="SUPFAM" id="SSF56436">
    <property type="entry name" value="C-type lectin-like"/>
    <property type="match status" value="1"/>
</dbReference>
<evidence type="ECO:0000256" key="3">
    <source>
        <dbReference type="ARBA" id="ARBA00022737"/>
    </source>
</evidence>
<reference evidence="7 8" key="1">
    <citation type="journal article" date="2023" name="Commun. Biol.">
        <title>Genome analysis of Parmales, the sister group of diatoms, reveals the evolutionary specialization of diatoms from phago-mixotrophs to photoautotrophs.</title>
        <authorList>
            <person name="Ban H."/>
            <person name="Sato S."/>
            <person name="Yoshikawa S."/>
            <person name="Yamada K."/>
            <person name="Nakamura Y."/>
            <person name="Ichinomiya M."/>
            <person name="Sato N."/>
            <person name="Blanc-Mathieu R."/>
            <person name="Endo H."/>
            <person name="Kuwata A."/>
            <person name="Ogata H."/>
        </authorList>
    </citation>
    <scope>NUCLEOTIDE SEQUENCE [LARGE SCALE GENOMIC DNA]</scope>
</reference>
<sequence>MATLGPTLRAAGSTLIAILSPIGLREAVRYLDEHDGVEADLLLCALQVAFGVAFALMVKGRGGDKGTNFMMLLAIPALSVCLKLTLDANMPSPAPLNSTRAVVDQAEPALALLPLPPDPAPPPASCEWFQDSSVEALFLPPNSSYPDPSILPDSFLRSSVCLDDYTEAEFIQLEGVLDAFDMVAMAAGVSDDEWQKDECLAYLKRLARLAMTPYCSPFSCAPLGFCDSDCHTAREYCGRLATYDGVLDWVLPGGDYHVVLKGMLGNRVTPCVVELLEHASGNGDNSKICESSTSAFSRMSFGSTPYVDCLPLSVDDPNTFLRNSNSSSGNCSLSRWDNYGAAFDNVTGLNADRAAYNEAILLNATNATAAEVIVEESWPRFPSWREPAIVLIPAMMFMLLWVGDRLSITKKKSDSDNLAAVTPVLDGTSPAPPPRSEVADSLTFYGFFGLSGAFVAVALFGIGALAMYLGNEVENSPEINYRVHQAMCLYLIGLLSIFYWFSFVMSWRTLVNNLADVHNKTVDPLAALDKIPAAKNLMKWYHDNLAIHTAGRYSILLVIAAEVFEFLVQTTNANNLAKFLDWRILEIYGNVIFANFLVFGFCLLTPDRYIPSSAFITIDVLIDATYIMFNIFFVSQPASYWAIIIPLWFQVDMVNDSFTRQAQEQVNKIMIKEAEKRDFDEAKASGTLPETLCSHFMAQLKSGEERGRDKTEPPPGYSELKPRMWYEDSEDSNIATVILEFILPGVAPGQAFTFSQRYTTEERGSGTNETMQTFSKNHRTIHGKPARTAVNAVVSPRDITADHVWKRIEAGDGTAVFLDVIRSCDLEGVPPKKGFVRADVYQGYRYEATADGTKVTILACVDPRGSVPPGVVNFAAKGQAKLRLESYKTHFIDRKAPDGSDNGGEWPDDERIYSFKLEGGDGGAADTPKTMSAKDLEHFLTSSQVAGPAKPKFIATLRRVLGWFFLLFGAAALVYVNTAAARQGAMCEAEFGTYFKDGLLSGTVCGFGVDDDPRQEVWELDASGCELGEIEGWREEYANLEVLDLSDNDLVELPTWLWEGRMGKLRELRARGNKVEAFVDGMLGGGKATLELVDLRDNVIAELPYELMDAESKNMALLFDGNPCAEEVDWSGLSVDRLPARMVGEGYHNGNFSSSLKVLKMGRNMFDEGVFGELVAANFTNIEELDVSWNALGGLPEDEAGGLALKRMDVSGNERVSVIDLIAAPADLEMLNASFCGVNEITVGQAVELQDRNMVLHGNPVTRLEWPYEYALTKIPAWLRTLEKVTYANLEYCDVKEMQGGAFPASLEILKIRGQSSEGLRLHLDSFEGLPNLWYLDASTNQLTEGDMHPGLFAGATSLMNLQLYSNREMRRFNATELFPGGSKTLGKLDLNYCGLEEGTSFQGLPYLKRLYLKDFSVLPPRLFSELCALKRGLLDLSGAEEWSNDTFAGTTLCNAIEDSNAAKAACWEQADADSVTTCNCRLGGCSSCEEEDSCGSHSWCAWEADDGAIGGSCSDPLIAPMYMDFFECARFCSHEVEGGKIPCFTSLEDNNELWRRSQGISFDVWTGYHQSEEGGEGWEWVDETCKSDFENWFPGQPEGDGSCSVFGPQWYGDWFDTQCASNAVCVCQPAAEPAEIDFNRLGGEI</sequence>
<dbReference type="PANTHER" id="PTHR24373:SF398">
    <property type="entry name" value="LEUCINE-RICH REPEAT-CONTAINING G-PROTEIN COUPLED RECEPTOR 6"/>
    <property type="match status" value="1"/>
</dbReference>
<keyword evidence="5" id="KW-1133">Transmembrane helix</keyword>
<dbReference type="PROSITE" id="PS50041">
    <property type="entry name" value="C_TYPE_LECTIN_2"/>
    <property type="match status" value="1"/>
</dbReference>
<evidence type="ECO:0000313" key="7">
    <source>
        <dbReference type="EMBL" id="GMI54609.1"/>
    </source>
</evidence>